<evidence type="ECO:0000256" key="7">
    <source>
        <dbReference type="ARBA" id="ARBA00023136"/>
    </source>
</evidence>
<accession>A0ABR1FNE4</accession>
<dbReference type="PANTHER" id="PTHR48041">
    <property type="entry name" value="ABC TRANSPORTER G FAMILY MEMBER 28"/>
    <property type="match status" value="1"/>
</dbReference>
<dbReference type="PROSITE" id="PS00211">
    <property type="entry name" value="ABC_TRANSPORTER_1"/>
    <property type="match status" value="1"/>
</dbReference>
<evidence type="ECO:0000313" key="10">
    <source>
        <dbReference type="EMBL" id="KAK7234073.1"/>
    </source>
</evidence>
<evidence type="ECO:0000256" key="3">
    <source>
        <dbReference type="ARBA" id="ARBA00022692"/>
    </source>
</evidence>
<feature type="region of interest" description="Disordered" evidence="8">
    <location>
        <begin position="273"/>
        <end position="337"/>
    </location>
</feature>
<dbReference type="InterPro" id="IPR050352">
    <property type="entry name" value="ABCG_transporters"/>
</dbReference>
<evidence type="ECO:0000256" key="5">
    <source>
        <dbReference type="ARBA" id="ARBA00022840"/>
    </source>
</evidence>
<protein>
    <submittedName>
        <fullName evidence="10">ABC transporter</fullName>
    </submittedName>
</protein>
<keyword evidence="7" id="KW-0472">Membrane</keyword>
<evidence type="ECO:0000259" key="9">
    <source>
        <dbReference type="PROSITE" id="PS50893"/>
    </source>
</evidence>
<dbReference type="InterPro" id="IPR003439">
    <property type="entry name" value="ABC_transporter-like_ATP-bd"/>
</dbReference>
<dbReference type="Pfam" id="PF19055">
    <property type="entry name" value="ABC2_membrane_7"/>
    <property type="match status" value="1"/>
</dbReference>
<evidence type="ECO:0000256" key="8">
    <source>
        <dbReference type="SAM" id="MobiDB-lite"/>
    </source>
</evidence>
<comment type="caution">
    <text evidence="10">The sequence shown here is derived from an EMBL/GenBank/DDBJ whole genome shotgun (WGS) entry which is preliminary data.</text>
</comment>
<gene>
    <name evidence="10" type="ORF">SO694_00146013</name>
</gene>
<keyword evidence="4" id="KW-0547">Nucleotide-binding</keyword>
<dbReference type="PROSITE" id="PS50893">
    <property type="entry name" value="ABC_TRANSPORTER_2"/>
    <property type="match status" value="1"/>
</dbReference>
<proteinExistence type="predicted"/>
<keyword evidence="6" id="KW-1133">Transmembrane helix</keyword>
<dbReference type="Proteomes" id="UP001363151">
    <property type="component" value="Unassembled WGS sequence"/>
</dbReference>
<keyword evidence="2" id="KW-0813">Transport</keyword>
<evidence type="ECO:0000256" key="4">
    <source>
        <dbReference type="ARBA" id="ARBA00022741"/>
    </source>
</evidence>
<organism evidence="10 11">
    <name type="scientific">Aureococcus anophagefferens</name>
    <name type="common">Harmful bloom alga</name>
    <dbReference type="NCBI Taxonomy" id="44056"/>
    <lineage>
        <taxon>Eukaryota</taxon>
        <taxon>Sar</taxon>
        <taxon>Stramenopiles</taxon>
        <taxon>Ochrophyta</taxon>
        <taxon>Pelagophyceae</taxon>
        <taxon>Pelagomonadales</taxon>
        <taxon>Pelagomonadaceae</taxon>
        <taxon>Aureococcus</taxon>
    </lineage>
</organism>
<feature type="compositionally biased region" description="Low complexity" evidence="8">
    <location>
        <begin position="311"/>
        <end position="337"/>
    </location>
</feature>
<reference evidence="10 11" key="1">
    <citation type="submission" date="2024-03" db="EMBL/GenBank/DDBJ databases">
        <title>Aureococcus anophagefferens CCMP1851 and Kratosvirus quantuckense: Draft genome of a second virus-susceptible host strain in the model system.</title>
        <authorList>
            <person name="Chase E."/>
            <person name="Truchon A.R."/>
            <person name="Schepens W."/>
            <person name="Wilhelm S.W."/>
        </authorList>
    </citation>
    <scope>NUCLEOTIDE SEQUENCE [LARGE SCALE GENOMIC DNA]</scope>
    <source>
        <strain evidence="10 11">CCMP1851</strain>
    </source>
</reference>
<feature type="domain" description="ABC transporter" evidence="9">
    <location>
        <begin position="10"/>
        <end position="255"/>
    </location>
</feature>
<comment type="subcellular location">
    <subcellularLocation>
        <location evidence="1">Membrane</location>
        <topology evidence="1">Multi-pass membrane protein</topology>
    </subcellularLocation>
</comment>
<dbReference type="Pfam" id="PF00005">
    <property type="entry name" value="ABC_tran"/>
    <property type="match status" value="1"/>
</dbReference>
<dbReference type="PANTHER" id="PTHR48041:SF139">
    <property type="entry name" value="PROTEIN SCARLET"/>
    <property type="match status" value="1"/>
</dbReference>
<dbReference type="InterPro" id="IPR017871">
    <property type="entry name" value="ABC_transporter-like_CS"/>
</dbReference>
<dbReference type="InterPro" id="IPR043926">
    <property type="entry name" value="ABCG_dom"/>
</dbReference>
<feature type="compositionally biased region" description="Basic residues" evidence="8">
    <location>
        <begin position="292"/>
        <end position="310"/>
    </location>
</feature>
<evidence type="ECO:0000256" key="1">
    <source>
        <dbReference type="ARBA" id="ARBA00004141"/>
    </source>
</evidence>
<keyword evidence="11" id="KW-1185">Reference proteome</keyword>
<name>A0ABR1FNE4_AURAN</name>
<dbReference type="SUPFAM" id="SSF52540">
    <property type="entry name" value="P-loop containing nucleoside triphosphate hydrolases"/>
    <property type="match status" value="1"/>
</dbReference>
<keyword evidence="3" id="KW-0812">Transmembrane</keyword>
<dbReference type="EMBL" id="JBBJCI010000348">
    <property type="protein sequence ID" value="KAK7234073.1"/>
    <property type="molecule type" value="Genomic_DNA"/>
</dbReference>
<dbReference type="InterPro" id="IPR003593">
    <property type="entry name" value="AAA+_ATPase"/>
</dbReference>
<evidence type="ECO:0000256" key="6">
    <source>
        <dbReference type="ARBA" id="ARBA00022989"/>
    </source>
</evidence>
<dbReference type="InterPro" id="IPR027417">
    <property type="entry name" value="P-loop_NTPase"/>
</dbReference>
<keyword evidence="5" id="KW-0067">ATP-binding</keyword>
<evidence type="ECO:0000256" key="2">
    <source>
        <dbReference type="ARBA" id="ARBA00022448"/>
    </source>
</evidence>
<evidence type="ECO:0000313" key="11">
    <source>
        <dbReference type="Proteomes" id="UP001363151"/>
    </source>
</evidence>
<dbReference type="SMART" id="SM00382">
    <property type="entry name" value="AAA"/>
    <property type="match status" value="1"/>
</dbReference>
<dbReference type="Gene3D" id="3.40.50.300">
    <property type="entry name" value="P-loop containing nucleotide triphosphate hydrolases"/>
    <property type="match status" value="1"/>
</dbReference>
<sequence length="337" mass="35739">MHDAMASSSLEYERITFVLRPRRGPRRVILDAVSGRAAAAQTTALMGPSGSGKTTLIHALAGTLRSRVPAELSGAVRVDGEPAGARRRCAVVGQEDALFPLFTVRETLTLCAALTRRGEDPDRVAEATLRRLGLAKVAETRVGDPSEPLLRGVSGGERRRLSIGCELIASRGGVVLLDEPTSSLDAYQALSVARSLSGLARESRVAVLLSVHQPRAEICLLLDELQLLSRGRVVYSGPFAAAEPWFAALGHAVPPRFNAMDFLLDVLAVDDGGEGSRARRRLPTSLGGAAARRSRGAARRRRRSGPRGRARAGSSRCAGSRIARSSASRGRPSSSSP</sequence>